<gene>
    <name evidence="5" type="ORF">N7494_004904</name>
</gene>
<proteinExistence type="predicted"/>
<dbReference type="GO" id="GO:0071949">
    <property type="term" value="F:FAD binding"/>
    <property type="evidence" value="ECO:0007669"/>
    <property type="project" value="InterPro"/>
</dbReference>
<evidence type="ECO:0000313" key="5">
    <source>
        <dbReference type="EMBL" id="KAJ5547319.1"/>
    </source>
</evidence>
<dbReference type="Gene3D" id="3.50.50.60">
    <property type="entry name" value="FAD/NAD(P)-binding domain"/>
    <property type="match status" value="1"/>
</dbReference>
<dbReference type="PANTHER" id="PTHR43004">
    <property type="entry name" value="TRK SYSTEM POTASSIUM UPTAKE PROTEIN"/>
    <property type="match status" value="1"/>
</dbReference>
<dbReference type="GO" id="GO:0016709">
    <property type="term" value="F:oxidoreductase activity, acting on paired donors, with incorporation or reduction of molecular oxygen, NAD(P)H as one donor, and incorporation of one atom of oxygen"/>
    <property type="evidence" value="ECO:0007669"/>
    <property type="project" value="UniProtKB-ARBA"/>
</dbReference>
<dbReference type="PANTHER" id="PTHR43004:SF13">
    <property type="entry name" value="FAD-BINDING DOMAIN-CONTAINING PROTEIN-RELATED"/>
    <property type="match status" value="1"/>
</dbReference>
<dbReference type="EMBL" id="JAQIZZ010000003">
    <property type="protein sequence ID" value="KAJ5547319.1"/>
    <property type="molecule type" value="Genomic_DNA"/>
</dbReference>
<feature type="domain" description="FAD-binding" evidence="4">
    <location>
        <begin position="4"/>
        <end position="339"/>
    </location>
</feature>
<dbReference type="SUPFAM" id="SSF51905">
    <property type="entry name" value="FAD/NAD(P)-binding domain"/>
    <property type="match status" value="1"/>
</dbReference>
<dbReference type="Pfam" id="PF01494">
    <property type="entry name" value="FAD_binding_3"/>
    <property type="match status" value="1"/>
</dbReference>
<dbReference type="Gene3D" id="3.30.70.100">
    <property type="match status" value="1"/>
</dbReference>
<sequence length="640" mass="71564">KFESQVVVIGAGPVGLFTALVLAQGGINVSVIEAAEGINQSPRAVAYFPPVIEEFAKTGIIDDVVAAGEKNADGCDWRTADGALVAGIDPPPNDPSFTVCLSQPDIGEILKKRLLETGNAKISFNQDFQRLEQRDGMVVYWTKEGSDVTEHTCQFLIGADGGRSSVRQALGIHLEGHTLEKLQFIAVNFQYDLRESGWKAANFIVDPVDWGIVVKRGKGSSWRFATGIETDALTKDILDDGIIDVVKKRLCRILPGDTSKIQYEVIAPYAVHQRCATRFRDGNVLLAGDAAHLNNPVGGLGLTTGLLDAAHLAQALKQVLLQGEDLEVLTRYSDVRRRIFLERTNPTSTSNLLRLYSQDPEYVKEREETFAKLGDPDDFISKMQIGLPDFCLTSTSDKIFDTRGEVRWFISVTRIPEWTQERFVHEYKVVHAEMTRKGAEKSPVIRQYVQLENLRKSVSDTETPQWDYVTCLTWPSLYVIHVGFQNPDYRETAGKHIFCRLDQEGCIMSRMDQYRKAPEAAKPAENGPIQCLIYHKRQDLDDEFSSEWFSNRAAMLKSLAASDGRPQNYILWRDVTPKTTNYFHDSQFSGGSWLQYKALETLIFEKDDDAVSFLEQHKNDVLVAGVGKTQTVIGVADSVL</sequence>
<dbReference type="Proteomes" id="UP001220324">
    <property type="component" value="Unassembled WGS sequence"/>
</dbReference>
<keyword evidence="6" id="KW-1185">Reference proteome</keyword>
<dbReference type="InterPro" id="IPR050641">
    <property type="entry name" value="RIFMO-like"/>
</dbReference>
<evidence type="ECO:0000256" key="1">
    <source>
        <dbReference type="ARBA" id="ARBA00022630"/>
    </source>
</evidence>
<dbReference type="Gene3D" id="3.30.70.2450">
    <property type="match status" value="1"/>
</dbReference>
<dbReference type="InterPro" id="IPR002938">
    <property type="entry name" value="FAD-bd"/>
</dbReference>
<comment type="caution">
    <text evidence="5">The sequence shown here is derived from an EMBL/GenBank/DDBJ whole genome shotgun (WGS) entry which is preliminary data.</text>
</comment>
<keyword evidence="1" id="KW-0285">Flavoprotein</keyword>
<name>A0AAD6GJ45_9EURO</name>
<keyword evidence="3" id="KW-0560">Oxidoreductase</keyword>
<keyword evidence="2" id="KW-0274">FAD</keyword>
<evidence type="ECO:0000313" key="6">
    <source>
        <dbReference type="Proteomes" id="UP001220324"/>
    </source>
</evidence>
<feature type="non-terminal residue" evidence="5">
    <location>
        <position position="1"/>
    </location>
</feature>
<dbReference type="AlphaFoldDB" id="A0AAD6GJ45"/>
<dbReference type="InterPro" id="IPR036188">
    <property type="entry name" value="FAD/NAD-bd_sf"/>
</dbReference>
<evidence type="ECO:0000256" key="2">
    <source>
        <dbReference type="ARBA" id="ARBA00022827"/>
    </source>
</evidence>
<evidence type="ECO:0000256" key="3">
    <source>
        <dbReference type="ARBA" id="ARBA00023002"/>
    </source>
</evidence>
<dbReference type="PRINTS" id="PR00420">
    <property type="entry name" value="RNGMNOXGNASE"/>
</dbReference>
<accession>A0AAD6GJ45</accession>
<reference evidence="5 6" key="1">
    <citation type="journal article" date="2023" name="IMA Fungus">
        <title>Comparative genomic study of the Penicillium genus elucidates a diverse pangenome and 15 lateral gene transfer events.</title>
        <authorList>
            <person name="Petersen C."/>
            <person name="Sorensen T."/>
            <person name="Nielsen M.R."/>
            <person name="Sondergaard T.E."/>
            <person name="Sorensen J.L."/>
            <person name="Fitzpatrick D.A."/>
            <person name="Frisvad J.C."/>
            <person name="Nielsen K.L."/>
        </authorList>
    </citation>
    <scope>NUCLEOTIDE SEQUENCE [LARGE SCALE GENOMIC DNA]</scope>
    <source>
        <strain evidence="5 6">IBT 35679</strain>
    </source>
</reference>
<organism evidence="5 6">
    <name type="scientific">Penicillium frequentans</name>
    <dbReference type="NCBI Taxonomy" id="3151616"/>
    <lineage>
        <taxon>Eukaryota</taxon>
        <taxon>Fungi</taxon>
        <taxon>Dikarya</taxon>
        <taxon>Ascomycota</taxon>
        <taxon>Pezizomycotina</taxon>
        <taxon>Eurotiomycetes</taxon>
        <taxon>Eurotiomycetidae</taxon>
        <taxon>Eurotiales</taxon>
        <taxon>Aspergillaceae</taxon>
        <taxon>Penicillium</taxon>
    </lineage>
</organism>
<protein>
    <recommendedName>
        <fullName evidence="4">FAD-binding domain-containing protein</fullName>
    </recommendedName>
</protein>
<evidence type="ECO:0000259" key="4">
    <source>
        <dbReference type="Pfam" id="PF01494"/>
    </source>
</evidence>